<gene>
    <name evidence="2" type="ORF">R3P38DRAFT_785636</name>
</gene>
<evidence type="ECO:0000313" key="2">
    <source>
        <dbReference type="EMBL" id="KAK7033157.1"/>
    </source>
</evidence>
<dbReference type="Proteomes" id="UP001362999">
    <property type="component" value="Unassembled WGS sequence"/>
</dbReference>
<sequence>MTTTSTLKQAAAFSVLAFFCLYFFSSGLVNSSNFTNFTVNSHSTPDFSRYKAPRTLSEDEFPINDRKRRTIILGDIHGMNQPFHALLDKISFDPSSDALVHVGDIIAKGPNSEDILSYMVAHNITGVRGNHDQKVIEWRTWLNWVTHLDGGKHFLNNFHRKAEAADPDDPEHWAEKHIKKTSETNSKWWKLIPEGWKILSDHYRLARAMSDAEYQYLLSLPLVLHAPSAHTFIAHAGVLPSDPRYAPSHRRQPLARVPVLPDGLNQAEHPEKTLALLRRLQEAAILTEVPQNTDPWVNLNMRSILKDNSITRSKHGEPWANLWNRDMSLCAGFDGHLTRSSKTKTPLSCYPATVVYGHAAARGLDIKRWSVGLDSGCVAKGRLSALVLGPNIPKSHSGRLESIVGDIEARKKTTIPFGAGEARIVDVSCK</sequence>
<dbReference type="InterPro" id="IPR029052">
    <property type="entry name" value="Metallo-depent_PP-like"/>
</dbReference>
<comment type="caution">
    <text evidence="2">The sequence shown here is derived from an EMBL/GenBank/DDBJ whole genome shotgun (WGS) entry which is preliminary data.</text>
</comment>
<keyword evidence="2" id="KW-0378">Hydrolase</keyword>
<feature type="domain" description="Calcineurin-like phosphoesterase" evidence="1">
    <location>
        <begin position="69"/>
        <end position="206"/>
    </location>
</feature>
<dbReference type="AlphaFoldDB" id="A0AAW0C245"/>
<dbReference type="GO" id="GO:0016791">
    <property type="term" value="F:phosphatase activity"/>
    <property type="evidence" value="ECO:0007669"/>
    <property type="project" value="TreeGrafter"/>
</dbReference>
<keyword evidence="3" id="KW-1185">Reference proteome</keyword>
<dbReference type="GO" id="GO:0006798">
    <property type="term" value="P:polyphosphate catabolic process"/>
    <property type="evidence" value="ECO:0007669"/>
    <property type="project" value="TreeGrafter"/>
</dbReference>
<dbReference type="InterPro" id="IPR004843">
    <property type="entry name" value="Calcineurin-like_PHP"/>
</dbReference>
<name>A0AAW0C245_9AGAR</name>
<dbReference type="GO" id="GO:0000298">
    <property type="term" value="F:endopolyphosphatase activity"/>
    <property type="evidence" value="ECO:0007669"/>
    <property type="project" value="TreeGrafter"/>
</dbReference>
<reference evidence="2 3" key="1">
    <citation type="journal article" date="2024" name="J Genomics">
        <title>Draft genome sequencing and assembly of Favolaschia claudopus CIRM-BRFM 2984 isolated from oak limbs.</title>
        <authorList>
            <person name="Navarro D."/>
            <person name="Drula E."/>
            <person name="Chaduli D."/>
            <person name="Cazenave R."/>
            <person name="Ahrendt S."/>
            <person name="Wang J."/>
            <person name="Lipzen A."/>
            <person name="Daum C."/>
            <person name="Barry K."/>
            <person name="Grigoriev I.V."/>
            <person name="Favel A."/>
            <person name="Rosso M.N."/>
            <person name="Martin F."/>
        </authorList>
    </citation>
    <scope>NUCLEOTIDE SEQUENCE [LARGE SCALE GENOMIC DNA]</scope>
    <source>
        <strain evidence="2 3">CIRM-BRFM 2984</strain>
    </source>
</reference>
<accession>A0AAW0C245</accession>
<evidence type="ECO:0000313" key="3">
    <source>
        <dbReference type="Proteomes" id="UP001362999"/>
    </source>
</evidence>
<dbReference type="SUPFAM" id="SSF56300">
    <property type="entry name" value="Metallo-dependent phosphatases"/>
    <property type="match status" value="1"/>
</dbReference>
<dbReference type="PANTHER" id="PTHR42850:SF4">
    <property type="entry name" value="ZINC-DEPENDENT ENDOPOLYPHOSPHATASE"/>
    <property type="match status" value="1"/>
</dbReference>
<evidence type="ECO:0000259" key="1">
    <source>
        <dbReference type="Pfam" id="PF00149"/>
    </source>
</evidence>
<protein>
    <submittedName>
        <fullName evidence="2">Phosphoric monoester hydrolase</fullName>
    </submittedName>
</protein>
<dbReference type="EMBL" id="JAWWNJ010000023">
    <property type="protein sequence ID" value="KAK7033157.1"/>
    <property type="molecule type" value="Genomic_DNA"/>
</dbReference>
<dbReference type="Gene3D" id="3.60.21.10">
    <property type="match status" value="1"/>
</dbReference>
<dbReference type="GO" id="GO:0005737">
    <property type="term" value="C:cytoplasm"/>
    <property type="evidence" value="ECO:0007669"/>
    <property type="project" value="TreeGrafter"/>
</dbReference>
<dbReference type="InterPro" id="IPR050126">
    <property type="entry name" value="Ap4A_hydrolase"/>
</dbReference>
<dbReference type="PANTHER" id="PTHR42850">
    <property type="entry name" value="METALLOPHOSPHOESTERASE"/>
    <property type="match status" value="1"/>
</dbReference>
<proteinExistence type="predicted"/>
<dbReference type="Pfam" id="PF00149">
    <property type="entry name" value="Metallophos"/>
    <property type="match status" value="1"/>
</dbReference>
<organism evidence="2 3">
    <name type="scientific">Favolaschia claudopus</name>
    <dbReference type="NCBI Taxonomy" id="2862362"/>
    <lineage>
        <taxon>Eukaryota</taxon>
        <taxon>Fungi</taxon>
        <taxon>Dikarya</taxon>
        <taxon>Basidiomycota</taxon>
        <taxon>Agaricomycotina</taxon>
        <taxon>Agaricomycetes</taxon>
        <taxon>Agaricomycetidae</taxon>
        <taxon>Agaricales</taxon>
        <taxon>Marasmiineae</taxon>
        <taxon>Mycenaceae</taxon>
        <taxon>Favolaschia</taxon>
    </lineage>
</organism>